<accession>A0A094QVJ9</accession>
<organism evidence="2">
    <name type="scientific">freshwater metagenome</name>
    <dbReference type="NCBI Taxonomy" id="449393"/>
    <lineage>
        <taxon>unclassified sequences</taxon>
        <taxon>metagenomes</taxon>
        <taxon>ecological metagenomes</taxon>
    </lineage>
</organism>
<sequence length="55" mass="6141">MAMDISELVIPEVPIPARILQERATAQKNQRKVIASAKARRKKAVTQSAQKRRAS</sequence>
<feature type="region of interest" description="Disordered" evidence="1">
    <location>
        <begin position="31"/>
        <end position="55"/>
    </location>
</feature>
<dbReference type="AlphaFoldDB" id="A0A094QVJ9"/>
<comment type="caution">
    <text evidence="2">The sequence shown here is derived from an EMBL/GenBank/DDBJ whole genome shotgun (WGS) entry which is preliminary data.</text>
</comment>
<evidence type="ECO:0000256" key="1">
    <source>
        <dbReference type="SAM" id="MobiDB-lite"/>
    </source>
</evidence>
<dbReference type="EMBL" id="JNSK01000026">
    <property type="protein sequence ID" value="KGA18351.1"/>
    <property type="molecule type" value="Genomic_DNA"/>
</dbReference>
<protein>
    <submittedName>
        <fullName evidence="2">Uncharacterized protein</fullName>
    </submittedName>
</protein>
<evidence type="ECO:0000313" key="2">
    <source>
        <dbReference type="EMBL" id="KGA18351.1"/>
    </source>
</evidence>
<reference evidence="2" key="1">
    <citation type="submission" date="2014-05" db="EMBL/GenBank/DDBJ databases">
        <title>Key roles for freshwater Actinobacteria revealed by deep metagenomic sequencing.</title>
        <authorList>
            <person name="Ghai R."/>
            <person name="Mizuno C.M."/>
            <person name="Picazo A."/>
            <person name="Camacho A."/>
            <person name="Rodriguez-Valera F."/>
        </authorList>
    </citation>
    <scope>NUCLEOTIDE SEQUENCE</scope>
</reference>
<name>A0A094QVJ9_9ZZZZ</name>
<proteinExistence type="predicted"/>
<gene>
    <name evidence="2" type="ORF">GM50_8890</name>
</gene>
<feature type="compositionally biased region" description="Basic residues" evidence="1">
    <location>
        <begin position="38"/>
        <end position="55"/>
    </location>
</feature>